<dbReference type="AlphaFoldDB" id="A0AAE1C395"/>
<name>A0AAE1C395_9PEZI</name>
<sequence length="218" mass="24978">MGTLQAIRHEKLSLSANSGSVQSRHSGLKSFDLEATHVKSSPYDDLTNHLTLRNLDAHSRLFAISLTSLEPVREDYATTPWPEAFNWPTVFTRLRALCQISGVKWQKREFYVVTFRSVRKRNADVDLVSGLDQQSHREACESGGLLKYWFGSCDSEMRNLATCIWRCQEDAIAGGSGPWHRRARMASKDLYEHIDFRTHKLVVDDNATSWRLEDYTQV</sequence>
<reference evidence="1" key="1">
    <citation type="submission" date="2023-07" db="EMBL/GenBank/DDBJ databases">
        <title>Black Yeasts Isolated from many extreme environments.</title>
        <authorList>
            <person name="Coleine C."/>
            <person name="Stajich J.E."/>
            <person name="Selbmann L."/>
        </authorList>
    </citation>
    <scope>NUCLEOTIDE SEQUENCE</scope>
    <source>
        <strain evidence="1">CCFEE 5485</strain>
    </source>
</reference>
<accession>A0AAE1C395</accession>
<gene>
    <name evidence="1" type="ORF">LTR78_003802</name>
</gene>
<proteinExistence type="predicted"/>
<dbReference type="EMBL" id="JAUTXT010000010">
    <property type="protein sequence ID" value="KAK3676526.1"/>
    <property type="molecule type" value="Genomic_DNA"/>
</dbReference>
<dbReference type="PANTHER" id="PTHR36986">
    <property type="entry name" value="UPF0643 PROTEIN PB2B2.08"/>
    <property type="match status" value="1"/>
</dbReference>
<protein>
    <submittedName>
        <fullName evidence="1">Uncharacterized protein</fullName>
    </submittedName>
</protein>
<keyword evidence="2" id="KW-1185">Reference proteome</keyword>
<evidence type="ECO:0000313" key="1">
    <source>
        <dbReference type="EMBL" id="KAK3676526.1"/>
    </source>
</evidence>
<organism evidence="1 2">
    <name type="scientific">Recurvomyces mirabilis</name>
    <dbReference type="NCBI Taxonomy" id="574656"/>
    <lineage>
        <taxon>Eukaryota</taxon>
        <taxon>Fungi</taxon>
        <taxon>Dikarya</taxon>
        <taxon>Ascomycota</taxon>
        <taxon>Pezizomycotina</taxon>
        <taxon>Dothideomycetes</taxon>
        <taxon>Dothideomycetidae</taxon>
        <taxon>Mycosphaerellales</taxon>
        <taxon>Teratosphaeriaceae</taxon>
        <taxon>Recurvomyces</taxon>
    </lineage>
</organism>
<dbReference type="PANTHER" id="PTHR36986:SF1">
    <property type="entry name" value="UPF0643 PROTEIN PB2B2.08"/>
    <property type="match status" value="1"/>
</dbReference>
<comment type="caution">
    <text evidence="1">The sequence shown here is derived from an EMBL/GenBank/DDBJ whole genome shotgun (WGS) entry which is preliminary data.</text>
</comment>
<dbReference type="Proteomes" id="UP001274830">
    <property type="component" value="Unassembled WGS sequence"/>
</dbReference>
<evidence type="ECO:0000313" key="2">
    <source>
        <dbReference type="Proteomes" id="UP001274830"/>
    </source>
</evidence>